<evidence type="ECO:0000313" key="10">
    <source>
        <dbReference type="Proteomes" id="UP000694428"/>
    </source>
</evidence>
<dbReference type="GO" id="GO:0010893">
    <property type="term" value="P:positive regulation of steroid biosynthetic process"/>
    <property type="evidence" value="ECO:0007669"/>
    <property type="project" value="TreeGrafter"/>
</dbReference>
<dbReference type="Ensembl" id="ENSPSTT00000006434.1">
    <property type="protein sequence ID" value="ENSPSTP00000006132.1"/>
    <property type="gene ID" value="ENSPSTG00000004336.1"/>
</dbReference>
<dbReference type="Pfam" id="PF00236">
    <property type="entry name" value="Hormone_6"/>
    <property type="match status" value="1"/>
</dbReference>
<evidence type="ECO:0000256" key="8">
    <source>
        <dbReference type="SAM" id="MobiDB-lite"/>
    </source>
</evidence>
<keyword evidence="6 7" id="KW-0325">Glycoprotein</keyword>
<comment type="subcellular location">
    <subcellularLocation>
        <location evidence="1 7">Secreted</location>
    </subcellularLocation>
</comment>
<dbReference type="GO" id="GO:0016913">
    <property type="term" value="F:follicle-stimulating hormone activity"/>
    <property type="evidence" value="ECO:0007669"/>
    <property type="project" value="TreeGrafter"/>
</dbReference>
<keyword evidence="4 7" id="KW-0372">Hormone</keyword>
<evidence type="ECO:0000256" key="5">
    <source>
        <dbReference type="ARBA" id="ARBA00023157"/>
    </source>
</evidence>
<evidence type="ECO:0000256" key="1">
    <source>
        <dbReference type="ARBA" id="ARBA00004613"/>
    </source>
</evidence>
<dbReference type="SMART" id="SM00067">
    <property type="entry name" value="GHA"/>
    <property type="match status" value="1"/>
</dbReference>
<reference evidence="9" key="1">
    <citation type="submission" date="2025-08" db="UniProtKB">
        <authorList>
            <consortium name="Ensembl"/>
        </authorList>
    </citation>
    <scope>IDENTIFICATION</scope>
</reference>
<evidence type="ECO:0000256" key="3">
    <source>
        <dbReference type="ARBA" id="ARBA00022525"/>
    </source>
</evidence>
<dbReference type="GO" id="GO:0016914">
    <property type="term" value="C:follicle-stimulating hormone complex"/>
    <property type="evidence" value="ECO:0007669"/>
    <property type="project" value="TreeGrafter"/>
</dbReference>
<name>A0A8C9EWH8_PAVCR</name>
<dbReference type="InterPro" id="IPR029034">
    <property type="entry name" value="Cystine-knot_cytokine"/>
</dbReference>
<feature type="region of interest" description="Disordered" evidence="8">
    <location>
        <begin position="1"/>
        <end position="47"/>
    </location>
</feature>
<feature type="region of interest" description="Disordered" evidence="8">
    <location>
        <begin position="68"/>
        <end position="97"/>
    </location>
</feature>
<dbReference type="PANTHER" id="PTHR11509:SF0">
    <property type="entry name" value="GLYCOPROTEIN HORMONES ALPHA CHAIN"/>
    <property type="match status" value="1"/>
</dbReference>
<organism evidence="9 10">
    <name type="scientific">Pavo cristatus</name>
    <name type="common">Indian peafowl</name>
    <name type="synonym">Blue peafowl</name>
    <dbReference type="NCBI Taxonomy" id="9049"/>
    <lineage>
        <taxon>Eukaryota</taxon>
        <taxon>Metazoa</taxon>
        <taxon>Chordata</taxon>
        <taxon>Craniata</taxon>
        <taxon>Vertebrata</taxon>
        <taxon>Euteleostomi</taxon>
        <taxon>Archelosauria</taxon>
        <taxon>Archosauria</taxon>
        <taxon>Dinosauria</taxon>
        <taxon>Saurischia</taxon>
        <taxon>Theropoda</taxon>
        <taxon>Coelurosauria</taxon>
        <taxon>Aves</taxon>
        <taxon>Neognathae</taxon>
        <taxon>Galloanserae</taxon>
        <taxon>Galliformes</taxon>
        <taxon>Phasianidae</taxon>
        <taxon>Phasianinae</taxon>
        <taxon>Pavo</taxon>
    </lineage>
</organism>
<dbReference type="PANTHER" id="PTHR11509">
    <property type="entry name" value="GLYCOPROTEIN HORMONE ALPHA CHAIN"/>
    <property type="match status" value="1"/>
</dbReference>
<sequence length="258" mass="27809">PRPTAAPGQRPPAPPERATPPPGRASGAPRHRQPPAARSERGRGEEGGLTWQSCLQYSVAACTAGSALSRSPVSSSSSRSRRRRSSSRSPPGLPLSCSASSSAIFAPRSVAAIGTAWETEPISCCVPCSATLHRAILKIMDCYRKYAAVTLTILSVFLHLLHTFPDGEFLMQGCPECKLGENRFFSKPGAPIYQCTGCCFSRAYPTPMRSKKTMLVPKNITSEATCCVAKAFTKYNREGTVNMCSYFEHLTVPSGRFS</sequence>
<proteinExistence type="inferred from homology"/>
<protein>
    <recommendedName>
        <fullName evidence="7">Glycoprotein hormones alpha chain</fullName>
    </recommendedName>
</protein>
<accession>A0A8C9EWH8</accession>
<dbReference type="PROSITE" id="PS00779">
    <property type="entry name" value="GLYCO_HORMONE_ALPHA_1"/>
    <property type="match status" value="1"/>
</dbReference>
<dbReference type="GO" id="GO:0005615">
    <property type="term" value="C:extracellular space"/>
    <property type="evidence" value="ECO:0007669"/>
    <property type="project" value="TreeGrafter"/>
</dbReference>
<dbReference type="Gene3D" id="2.10.90.10">
    <property type="entry name" value="Cystine-knot cytokines"/>
    <property type="match status" value="1"/>
</dbReference>
<evidence type="ECO:0000256" key="2">
    <source>
        <dbReference type="ARBA" id="ARBA00009128"/>
    </source>
</evidence>
<keyword evidence="10" id="KW-1185">Reference proteome</keyword>
<dbReference type="SUPFAM" id="SSF57501">
    <property type="entry name" value="Cystine-knot cytokines"/>
    <property type="match status" value="1"/>
</dbReference>
<feature type="compositionally biased region" description="Pro residues" evidence="8">
    <location>
        <begin position="1"/>
        <end position="23"/>
    </location>
</feature>
<dbReference type="AlphaFoldDB" id="A0A8C9EWH8"/>
<dbReference type="InterPro" id="IPR000476">
    <property type="entry name" value="Glyco_hormone"/>
</dbReference>
<evidence type="ECO:0000256" key="6">
    <source>
        <dbReference type="ARBA" id="ARBA00023180"/>
    </source>
</evidence>
<evidence type="ECO:0000256" key="7">
    <source>
        <dbReference type="RuleBase" id="RU362129"/>
    </source>
</evidence>
<feature type="compositionally biased region" description="Low complexity" evidence="8">
    <location>
        <begin position="87"/>
        <end position="97"/>
    </location>
</feature>
<keyword evidence="3 7" id="KW-0964">Secreted</keyword>
<dbReference type="GO" id="GO:0006590">
    <property type="term" value="P:thyroid hormone generation"/>
    <property type="evidence" value="ECO:0007669"/>
    <property type="project" value="TreeGrafter"/>
</dbReference>
<feature type="compositionally biased region" description="Low complexity" evidence="8">
    <location>
        <begin position="68"/>
        <end position="78"/>
    </location>
</feature>
<comment type="similarity">
    <text evidence="2 7">Belongs to the glycoprotein hormones subunit alpha family.</text>
</comment>
<evidence type="ECO:0000313" key="9">
    <source>
        <dbReference type="Ensembl" id="ENSPSTP00000006132.1"/>
    </source>
</evidence>
<reference evidence="9" key="2">
    <citation type="submission" date="2025-09" db="UniProtKB">
        <authorList>
            <consortium name="Ensembl"/>
        </authorList>
    </citation>
    <scope>IDENTIFICATION</scope>
</reference>
<dbReference type="PRINTS" id="PR00274">
    <property type="entry name" value="GLYCOHORMONE"/>
</dbReference>
<evidence type="ECO:0000256" key="4">
    <source>
        <dbReference type="ARBA" id="ARBA00022702"/>
    </source>
</evidence>
<dbReference type="PROSITE" id="PS50277">
    <property type="entry name" value="GLYCO_HORMONE_ALPHA_3"/>
    <property type="match status" value="1"/>
</dbReference>
<dbReference type="Proteomes" id="UP000694428">
    <property type="component" value="Unplaced"/>
</dbReference>
<comment type="subunit">
    <text evidence="7">Heterodimer of an alpha and a beta chain.</text>
</comment>
<keyword evidence="5" id="KW-1015">Disulfide bond</keyword>